<evidence type="ECO:0000313" key="3">
    <source>
        <dbReference type="Proteomes" id="UP000792457"/>
    </source>
</evidence>
<feature type="compositionally biased region" description="Basic and acidic residues" evidence="1">
    <location>
        <begin position="117"/>
        <end position="126"/>
    </location>
</feature>
<keyword evidence="3" id="KW-1185">Reference proteome</keyword>
<reference evidence="2" key="2">
    <citation type="submission" date="2017-10" db="EMBL/GenBank/DDBJ databases">
        <title>Ladona fulva Genome sequencing and assembly.</title>
        <authorList>
            <person name="Murali S."/>
            <person name="Richards S."/>
            <person name="Bandaranaike D."/>
            <person name="Bellair M."/>
            <person name="Blankenburg K."/>
            <person name="Chao H."/>
            <person name="Dinh H."/>
            <person name="Doddapaneni H."/>
            <person name="Dugan-Rocha S."/>
            <person name="Elkadiri S."/>
            <person name="Gnanaolivu R."/>
            <person name="Hernandez B."/>
            <person name="Skinner E."/>
            <person name="Javaid M."/>
            <person name="Lee S."/>
            <person name="Li M."/>
            <person name="Ming W."/>
            <person name="Munidasa M."/>
            <person name="Muniz J."/>
            <person name="Nguyen L."/>
            <person name="Hughes D."/>
            <person name="Osuji N."/>
            <person name="Pu L.-L."/>
            <person name="Puazo M."/>
            <person name="Qu C."/>
            <person name="Quiroz J."/>
            <person name="Raj R."/>
            <person name="Weissenberger G."/>
            <person name="Xin Y."/>
            <person name="Zou X."/>
            <person name="Han Y."/>
            <person name="Worley K."/>
            <person name="Muzny D."/>
            <person name="Gibbs R."/>
        </authorList>
    </citation>
    <scope>NUCLEOTIDE SEQUENCE</scope>
    <source>
        <strain evidence="2">Sampled in the wild</strain>
    </source>
</reference>
<feature type="region of interest" description="Disordered" evidence="1">
    <location>
        <begin position="117"/>
        <end position="164"/>
    </location>
</feature>
<feature type="non-terminal residue" evidence="2">
    <location>
        <position position="164"/>
    </location>
</feature>
<gene>
    <name evidence="2" type="ORF">J437_LFUL010061</name>
</gene>
<feature type="compositionally biased region" description="Basic and acidic residues" evidence="1">
    <location>
        <begin position="142"/>
        <end position="164"/>
    </location>
</feature>
<dbReference type="PANTHER" id="PTHR34769:SF1">
    <property type="entry name" value="RNA POLYMERASE I AND III SUBUNIT D"/>
    <property type="match status" value="1"/>
</dbReference>
<protein>
    <submittedName>
        <fullName evidence="2">Uncharacterized protein</fullName>
    </submittedName>
</protein>
<dbReference type="AlphaFoldDB" id="A0A8K0K6Y8"/>
<sequence length="164" mass="18738">MMDVEELQCLPLTVPLSSPFAASWSEDDCVSIMTPKGVYILLQLPRLAAEELLLEAKRGLARANELGAYGWKPCPLPGANKKFLHNTLRNVVSSNNLKEQKIERNLKKSKYLLRKEYVSPSEKKTESTISDVIDGRKKIHESRKDKDEEKKKNSPDQRHHCSHR</sequence>
<name>A0A8K0K6Y8_LADFU</name>
<dbReference type="EMBL" id="KZ308432">
    <property type="protein sequence ID" value="KAG8229487.1"/>
    <property type="molecule type" value="Genomic_DNA"/>
</dbReference>
<evidence type="ECO:0000313" key="2">
    <source>
        <dbReference type="EMBL" id="KAG8229487.1"/>
    </source>
</evidence>
<proteinExistence type="predicted"/>
<organism evidence="2 3">
    <name type="scientific">Ladona fulva</name>
    <name type="common">Scarce chaser dragonfly</name>
    <name type="synonym">Libellula fulva</name>
    <dbReference type="NCBI Taxonomy" id="123851"/>
    <lineage>
        <taxon>Eukaryota</taxon>
        <taxon>Metazoa</taxon>
        <taxon>Ecdysozoa</taxon>
        <taxon>Arthropoda</taxon>
        <taxon>Hexapoda</taxon>
        <taxon>Insecta</taxon>
        <taxon>Pterygota</taxon>
        <taxon>Palaeoptera</taxon>
        <taxon>Odonata</taxon>
        <taxon>Epiprocta</taxon>
        <taxon>Anisoptera</taxon>
        <taxon>Libelluloidea</taxon>
        <taxon>Libellulidae</taxon>
        <taxon>Ladona</taxon>
    </lineage>
</organism>
<evidence type="ECO:0000256" key="1">
    <source>
        <dbReference type="SAM" id="MobiDB-lite"/>
    </source>
</evidence>
<dbReference type="PANTHER" id="PTHR34769">
    <property type="entry name" value="RCG42593, ISOFORM CRA_A"/>
    <property type="match status" value="1"/>
</dbReference>
<dbReference type="Proteomes" id="UP000792457">
    <property type="component" value="Unassembled WGS sequence"/>
</dbReference>
<accession>A0A8K0K6Y8</accession>
<comment type="caution">
    <text evidence="2">The sequence shown here is derived from an EMBL/GenBank/DDBJ whole genome shotgun (WGS) entry which is preliminary data.</text>
</comment>
<dbReference type="OrthoDB" id="6352295at2759"/>
<dbReference type="InterPro" id="IPR038948">
    <property type="entry name" value="POLR1D-like"/>
</dbReference>
<reference evidence="2" key="1">
    <citation type="submission" date="2013-04" db="EMBL/GenBank/DDBJ databases">
        <authorList>
            <person name="Qu J."/>
            <person name="Murali S.C."/>
            <person name="Bandaranaike D."/>
            <person name="Bellair M."/>
            <person name="Blankenburg K."/>
            <person name="Chao H."/>
            <person name="Dinh H."/>
            <person name="Doddapaneni H."/>
            <person name="Downs B."/>
            <person name="Dugan-Rocha S."/>
            <person name="Elkadiri S."/>
            <person name="Gnanaolivu R.D."/>
            <person name="Hernandez B."/>
            <person name="Javaid M."/>
            <person name="Jayaseelan J.C."/>
            <person name="Lee S."/>
            <person name="Li M."/>
            <person name="Ming W."/>
            <person name="Munidasa M."/>
            <person name="Muniz J."/>
            <person name="Nguyen L."/>
            <person name="Ongeri F."/>
            <person name="Osuji N."/>
            <person name="Pu L.-L."/>
            <person name="Puazo M."/>
            <person name="Qu C."/>
            <person name="Quiroz J."/>
            <person name="Raj R."/>
            <person name="Weissenberger G."/>
            <person name="Xin Y."/>
            <person name="Zou X."/>
            <person name="Han Y."/>
            <person name="Richards S."/>
            <person name="Worley K."/>
            <person name="Muzny D."/>
            <person name="Gibbs R."/>
        </authorList>
    </citation>
    <scope>NUCLEOTIDE SEQUENCE</scope>
    <source>
        <strain evidence="2">Sampled in the wild</strain>
    </source>
</reference>